<dbReference type="GO" id="GO:0010008">
    <property type="term" value="C:endosome membrane"/>
    <property type="evidence" value="ECO:0007669"/>
    <property type="project" value="TreeGrafter"/>
</dbReference>
<evidence type="ECO:0000313" key="1">
    <source>
        <dbReference type="EMBL" id="RYQ96489.1"/>
    </source>
</evidence>
<dbReference type="AlphaFoldDB" id="A0A444Y3M5"/>
<accession>A0A444Y3M5</accession>
<reference evidence="1 2" key="1">
    <citation type="submission" date="2019-01" db="EMBL/GenBank/DDBJ databases">
        <title>Sequencing of cultivated peanut Arachis hypogaea provides insights into genome evolution and oil improvement.</title>
        <authorList>
            <person name="Chen X."/>
        </authorList>
    </citation>
    <scope>NUCLEOTIDE SEQUENCE [LARGE SCALE GENOMIC DNA]</scope>
    <source>
        <strain evidence="2">cv. Fuhuasheng</strain>
        <tissue evidence="1">Leaves</tissue>
    </source>
</reference>
<dbReference type="Proteomes" id="UP000289738">
    <property type="component" value="Chromosome B08"/>
</dbReference>
<evidence type="ECO:0000313" key="2">
    <source>
        <dbReference type="Proteomes" id="UP000289738"/>
    </source>
</evidence>
<protein>
    <submittedName>
        <fullName evidence="1">Uncharacterized protein</fullName>
    </submittedName>
</protein>
<dbReference type="EMBL" id="SDMP01000018">
    <property type="protein sequence ID" value="RYQ96489.1"/>
    <property type="molecule type" value="Genomic_DNA"/>
</dbReference>
<gene>
    <name evidence="1" type="ORF">Ahy_B08g092245</name>
</gene>
<keyword evidence="2" id="KW-1185">Reference proteome</keyword>
<dbReference type="GO" id="GO:0006898">
    <property type="term" value="P:receptor-mediated endocytosis"/>
    <property type="evidence" value="ECO:0007669"/>
    <property type="project" value="TreeGrafter"/>
</dbReference>
<dbReference type="PANTHER" id="PTHR36983:SF2">
    <property type="entry name" value="DNAJ HOMOLOG SUBFAMILY C MEMBER 13"/>
    <property type="match status" value="1"/>
</dbReference>
<dbReference type="PANTHER" id="PTHR36983">
    <property type="entry name" value="DNAJ HOMOLOG SUBFAMILY C MEMBER 13"/>
    <property type="match status" value="1"/>
</dbReference>
<sequence length="199" mass="21948">MIRLYSTSAFYFALAYPGSNLLSIGQLFAVTLVHQGFHGGEEAAASASLPLAKRSVLGGLLPESLLYVLKRSGPAAFAAAMVSDSDTPEIIWTHKMRAENLIRQVLQHLGDFPQKLSQYAMFCMTMPQCLQLHTLNLEMKCGYHARIARSSALEIASFAEGDNAFYTEDIETYWSYSNMLAIPYRAPLLVAASELVCLE</sequence>
<dbReference type="GO" id="GO:0007032">
    <property type="term" value="P:endosome organization"/>
    <property type="evidence" value="ECO:0007669"/>
    <property type="project" value="InterPro"/>
</dbReference>
<dbReference type="InterPro" id="IPR044978">
    <property type="entry name" value="GRV2/DNAJC13"/>
</dbReference>
<comment type="caution">
    <text evidence="1">The sequence shown here is derived from an EMBL/GenBank/DDBJ whole genome shotgun (WGS) entry which is preliminary data.</text>
</comment>
<proteinExistence type="predicted"/>
<name>A0A444Y3M5_ARAHY</name>
<organism evidence="1 2">
    <name type="scientific">Arachis hypogaea</name>
    <name type="common">Peanut</name>
    <dbReference type="NCBI Taxonomy" id="3818"/>
    <lineage>
        <taxon>Eukaryota</taxon>
        <taxon>Viridiplantae</taxon>
        <taxon>Streptophyta</taxon>
        <taxon>Embryophyta</taxon>
        <taxon>Tracheophyta</taxon>
        <taxon>Spermatophyta</taxon>
        <taxon>Magnoliopsida</taxon>
        <taxon>eudicotyledons</taxon>
        <taxon>Gunneridae</taxon>
        <taxon>Pentapetalae</taxon>
        <taxon>rosids</taxon>
        <taxon>fabids</taxon>
        <taxon>Fabales</taxon>
        <taxon>Fabaceae</taxon>
        <taxon>Papilionoideae</taxon>
        <taxon>50 kb inversion clade</taxon>
        <taxon>dalbergioids sensu lato</taxon>
        <taxon>Dalbergieae</taxon>
        <taxon>Pterocarpus clade</taxon>
        <taxon>Arachis</taxon>
    </lineage>
</organism>
<dbReference type="GO" id="GO:2000641">
    <property type="term" value="P:regulation of early endosome to late endosome transport"/>
    <property type="evidence" value="ECO:0007669"/>
    <property type="project" value="InterPro"/>
</dbReference>